<dbReference type="Proteomes" id="UP000694560">
    <property type="component" value="Unplaced"/>
</dbReference>
<accession>A0A8C5TUK3</accession>
<feature type="chain" id="PRO_5034739012" description="Ig-like domain-containing protein" evidence="6">
    <location>
        <begin position="24"/>
        <end position="357"/>
    </location>
</feature>
<feature type="signal peptide" evidence="6">
    <location>
        <begin position="1"/>
        <end position="23"/>
    </location>
</feature>
<dbReference type="InterPro" id="IPR013783">
    <property type="entry name" value="Ig-like_fold"/>
</dbReference>
<reference evidence="8" key="2">
    <citation type="submission" date="2025-09" db="UniProtKB">
        <authorList>
            <consortium name="Ensembl"/>
        </authorList>
    </citation>
    <scope>IDENTIFICATION</scope>
</reference>
<sequence length="357" mass="38311">MEQRRWLVLALALLLAIPLSGNASTSCSAPFWAFQFPTPLQNVLGIVGRDTILPCTISSTKPLENPQVQWGKITDGHTENIYTYMGQLGGESGQKYCGRTSMPGDGFATGNVSLTLKNVQPADEGIYSCTVISRDWSADTATKLSIAGGRLPGLEVFIEILGPKGRGLELGCRSHGWFPEPTVQWVTEYGQGLFADTEIHQDSRKLFSVWSRVTVTGEQGGKVTCEILNPLVQVEKKTTVLVSAGRRMALGDVSWGELEGSLPLPPLVSSSPSLQWSSSIRAGPFFPEVSMEPPTLARASAEISASAAMAGDRPCFPGPVPGVPALWCQRAQPCSALSRMPLWVYFPPWMGAGAGPC</sequence>
<dbReference type="Gene3D" id="2.60.40.10">
    <property type="entry name" value="Immunoglobulins"/>
    <property type="match status" value="2"/>
</dbReference>
<dbReference type="InterPro" id="IPR050504">
    <property type="entry name" value="IgSF_BTN/MOG"/>
</dbReference>
<evidence type="ECO:0000313" key="8">
    <source>
        <dbReference type="Ensembl" id="ENSMCSP00000012073.1"/>
    </source>
</evidence>
<feature type="domain" description="Ig-like" evidence="7">
    <location>
        <begin position="37"/>
        <end position="145"/>
    </location>
</feature>
<dbReference type="GO" id="GO:0009897">
    <property type="term" value="C:external side of plasma membrane"/>
    <property type="evidence" value="ECO:0007669"/>
    <property type="project" value="TreeGrafter"/>
</dbReference>
<keyword evidence="5" id="KW-0393">Immunoglobulin domain</keyword>
<dbReference type="InterPro" id="IPR013106">
    <property type="entry name" value="Ig_V-set"/>
</dbReference>
<dbReference type="AlphaFoldDB" id="A0A8C5TUK3"/>
<dbReference type="InterPro" id="IPR007110">
    <property type="entry name" value="Ig-like_dom"/>
</dbReference>
<name>A0A8C5TUK3_9PASS</name>
<dbReference type="PANTHER" id="PTHR24100">
    <property type="entry name" value="BUTYROPHILIN"/>
    <property type="match status" value="1"/>
</dbReference>
<dbReference type="SMART" id="SM00409">
    <property type="entry name" value="IG"/>
    <property type="match status" value="1"/>
</dbReference>
<evidence type="ECO:0000256" key="1">
    <source>
        <dbReference type="ARBA" id="ARBA00004370"/>
    </source>
</evidence>
<comment type="subcellular location">
    <subcellularLocation>
        <location evidence="1">Membrane</location>
    </subcellularLocation>
</comment>
<keyword evidence="6" id="KW-0732">Signal</keyword>
<evidence type="ECO:0000256" key="5">
    <source>
        <dbReference type="ARBA" id="ARBA00023319"/>
    </source>
</evidence>
<evidence type="ECO:0000256" key="3">
    <source>
        <dbReference type="ARBA" id="ARBA00022989"/>
    </source>
</evidence>
<dbReference type="SUPFAM" id="SSF48726">
    <property type="entry name" value="Immunoglobulin"/>
    <property type="match status" value="2"/>
</dbReference>
<dbReference type="Pfam" id="PF22705">
    <property type="entry name" value="C2-set_3"/>
    <property type="match status" value="1"/>
</dbReference>
<dbReference type="Pfam" id="PF07686">
    <property type="entry name" value="V-set"/>
    <property type="match status" value="1"/>
</dbReference>
<dbReference type="InterPro" id="IPR003599">
    <property type="entry name" value="Ig_sub"/>
</dbReference>
<evidence type="ECO:0000256" key="4">
    <source>
        <dbReference type="ARBA" id="ARBA00023136"/>
    </source>
</evidence>
<keyword evidence="9" id="KW-1185">Reference proteome</keyword>
<evidence type="ECO:0000256" key="6">
    <source>
        <dbReference type="SAM" id="SignalP"/>
    </source>
</evidence>
<dbReference type="GO" id="GO:0050852">
    <property type="term" value="P:T cell receptor signaling pathway"/>
    <property type="evidence" value="ECO:0007669"/>
    <property type="project" value="TreeGrafter"/>
</dbReference>
<dbReference type="PROSITE" id="PS50835">
    <property type="entry name" value="IG_LIKE"/>
    <property type="match status" value="2"/>
</dbReference>
<keyword evidence="4" id="KW-0472">Membrane</keyword>
<evidence type="ECO:0000313" key="9">
    <source>
        <dbReference type="Proteomes" id="UP000694560"/>
    </source>
</evidence>
<dbReference type="OrthoDB" id="6105938at2759"/>
<keyword evidence="3" id="KW-1133">Transmembrane helix</keyword>
<dbReference type="PROSITE" id="PS51257">
    <property type="entry name" value="PROKAR_LIPOPROTEIN"/>
    <property type="match status" value="1"/>
</dbReference>
<keyword evidence="2" id="KW-0812">Transmembrane</keyword>
<evidence type="ECO:0000256" key="2">
    <source>
        <dbReference type="ARBA" id="ARBA00022692"/>
    </source>
</evidence>
<dbReference type="SMART" id="SM00406">
    <property type="entry name" value="IGv"/>
    <property type="match status" value="1"/>
</dbReference>
<protein>
    <recommendedName>
        <fullName evidence="7">Ig-like domain-containing protein</fullName>
    </recommendedName>
</protein>
<reference evidence="8" key="1">
    <citation type="submission" date="2025-08" db="UniProtKB">
        <authorList>
            <consortium name="Ensembl"/>
        </authorList>
    </citation>
    <scope>IDENTIFICATION</scope>
</reference>
<dbReference type="GO" id="GO:0005102">
    <property type="term" value="F:signaling receptor binding"/>
    <property type="evidence" value="ECO:0007669"/>
    <property type="project" value="TreeGrafter"/>
</dbReference>
<dbReference type="InterPro" id="IPR036179">
    <property type="entry name" value="Ig-like_dom_sf"/>
</dbReference>
<dbReference type="GO" id="GO:0001817">
    <property type="term" value="P:regulation of cytokine production"/>
    <property type="evidence" value="ECO:0007669"/>
    <property type="project" value="TreeGrafter"/>
</dbReference>
<dbReference type="FunFam" id="2.60.40.10:FF:000088">
    <property type="entry name" value="Butyrophilin subfamily 1 member A1"/>
    <property type="match status" value="1"/>
</dbReference>
<feature type="domain" description="Ig-like" evidence="7">
    <location>
        <begin position="152"/>
        <end position="243"/>
    </location>
</feature>
<evidence type="ECO:0000259" key="7">
    <source>
        <dbReference type="PROSITE" id="PS50835"/>
    </source>
</evidence>
<dbReference type="InterPro" id="IPR053896">
    <property type="entry name" value="BTN3A2-like_Ig-C"/>
</dbReference>
<dbReference type="Ensembl" id="ENSMCST00000012384.1">
    <property type="protein sequence ID" value="ENSMCSP00000012073.1"/>
    <property type="gene ID" value="ENSMCSG00000008509.1"/>
</dbReference>
<proteinExistence type="predicted"/>
<organism evidence="8 9">
    <name type="scientific">Malurus cyaneus samueli</name>
    <dbReference type="NCBI Taxonomy" id="2593467"/>
    <lineage>
        <taxon>Eukaryota</taxon>
        <taxon>Metazoa</taxon>
        <taxon>Chordata</taxon>
        <taxon>Craniata</taxon>
        <taxon>Vertebrata</taxon>
        <taxon>Euteleostomi</taxon>
        <taxon>Archelosauria</taxon>
        <taxon>Archosauria</taxon>
        <taxon>Dinosauria</taxon>
        <taxon>Saurischia</taxon>
        <taxon>Theropoda</taxon>
        <taxon>Coelurosauria</taxon>
        <taxon>Aves</taxon>
        <taxon>Neognathae</taxon>
        <taxon>Neoaves</taxon>
        <taxon>Telluraves</taxon>
        <taxon>Australaves</taxon>
        <taxon>Passeriformes</taxon>
        <taxon>Meliphagoidea</taxon>
        <taxon>Maluridae</taxon>
        <taxon>Malurus</taxon>
    </lineage>
</organism>